<sequence length="39" mass="4673">MPISRDIIPMYNRVCPTFYTSEKISRKDTKTQRNHKETS</sequence>
<gene>
    <name evidence="1" type="ORF">dnm_088970</name>
</gene>
<dbReference type="EMBL" id="CP061800">
    <property type="protein sequence ID" value="QTA92805.1"/>
    <property type="molecule type" value="Genomic_DNA"/>
</dbReference>
<dbReference type="AlphaFoldDB" id="A0A975GT71"/>
<accession>A0A975GT71</accession>
<reference evidence="1" key="1">
    <citation type="journal article" date="2021" name="Microb. Physiol.">
        <title>Proteogenomic Insights into the Physiology of Marine, Sulfate-Reducing, Filamentous Desulfonema limicola and Desulfonema magnum.</title>
        <authorList>
            <person name="Schnaars V."/>
            <person name="Wohlbrand L."/>
            <person name="Scheve S."/>
            <person name="Hinrichs C."/>
            <person name="Reinhardt R."/>
            <person name="Rabus R."/>
        </authorList>
    </citation>
    <scope>NUCLEOTIDE SEQUENCE</scope>
    <source>
        <strain evidence="1">4be13</strain>
    </source>
</reference>
<evidence type="ECO:0000313" key="1">
    <source>
        <dbReference type="EMBL" id="QTA92805.1"/>
    </source>
</evidence>
<protein>
    <submittedName>
        <fullName evidence="1">Uncharacterized protein</fullName>
    </submittedName>
</protein>
<evidence type="ECO:0000313" key="2">
    <source>
        <dbReference type="Proteomes" id="UP000663722"/>
    </source>
</evidence>
<organism evidence="1 2">
    <name type="scientific">Desulfonema magnum</name>
    <dbReference type="NCBI Taxonomy" id="45655"/>
    <lineage>
        <taxon>Bacteria</taxon>
        <taxon>Pseudomonadati</taxon>
        <taxon>Thermodesulfobacteriota</taxon>
        <taxon>Desulfobacteria</taxon>
        <taxon>Desulfobacterales</taxon>
        <taxon>Desulfococcaceae</taxon>
        <taxon>Desulfonema</taxon>
    </lineage>
</organism>
<keyword evidence="2" id="KW-1185">Reference proteome</keyword>
<proteinExistence type="predicted"/>
<name>A0A975GT71_9BACT</name>
<dbReference type="KEGG" id="dmm:dnm_088970"/>
<dbReference type="Proteomes" id="UP000663722">
    <property type="component" value="Chromosome"/>
</dbReference>